<dbReference type="CDD" id="cd02440">
    <property type="entry name" value="AdoMet_MTases"/>
    <property type="match status" value="1"/>
</dbReference>
<evidence type="ECO:0000313" key="6">
    <source>
        <dbReference type="Proteomes" id="UP001597371"/>
    </source>
</evidence>
<dbReference type="Gene3D" id="3.40.50.150">
    <property type="entry name" value="Vaccinia Virus protein VP39"/>
    <property type="match status" value="1"/>
</dbReference>
<proteinExistence type="predicted"/>
<keyword evidence="3" id="KW-0949">S-adenosyl-L-methionine</keyword>
<gene>
    <name evidence="5" type="ORF">ACFSKQ_15615</name>
</gene>
<dbReference type="RefSeq" id="WP_209737334.1">
    <property type="nucleotide sequence ID" value="NZ_CP072611.1"/>
</dbReference>
<dbReference type="Proteomes" id="UP001597371">
    <property type="component" value="Unassembled WGS sequence"/>
</dbReference>
<dbReference type="PROSITE" id="PS01131">
    <property type="entry name" value="RRNA_A_DIMETH"/>
    <property type="match status" value="1"/>
</dbReference>
<dbReference type="InterPro" id="IPR020598">
    <property type="entry name" value="rRNA_Ade_methylase_Trfase_N"/>
</dbReference>
<dbReference type="SUPFAM" id="SSF53335">
    <property type="entry name" value="S-adenosyl-L-methionine-dependent methyltransferases"/>
    <property type="match status" value="1"/>
</dbReference>
<evidence type="ECO:0000313" key="5">
    <source>
        <dbReference type="EMBL" id="MFD2238882.1"/>
    </source>
</evidence>
<accession>A0ABW5CQ77</accession>
<keyword evidence="2" id="KW-0808">Transferase</keyword>
<dbReference type="GO" id="GO:0008168">
    <property type="term" value="F:methyltransferase activity"/>
    <property type="evidence" value="ECO:0007669"/>
    <property type="project" value="UniProtKB-KW"/>
</dbReference>
<reference evidence="6" key="1">
    <citation type="journal article" date="2019" name="Int. J. Syst. Evol. Microbiol.">
        <title>The Global Catalogue of Microorganisms (GCM) 10K type strain sequencing project: providing services to taxonomists for standard genome sequencing and annotation.</title>
        <authorList>
            <consortium name="The Broad Institute Genomics Platform"/>
            <consortium name="The Broad Institute Genome Sequencing Center for Infectious Disease"/>
            <person name="Wu L."/>
            <person name="Ma J."/>
        </authorList>
    </citation>
    <scope>NUCLEOTIDE SEQUENCE [LARGE SCALE GENOMIC DNA]</scope>
    <source>
        <strain evidence="6">ZS-35-S2</strain>
    </source>
</reference>
<name>A0ABW5CQ77_9HYPH</name>
<dbReference type="EMBL" id="JBHUIJ010000022">
    <property type="protein sequence ID" value="MFD2238882.1"/>
    <property type="molecule type" value="Genomic_DNA"/>
</dbReference>
<evidence type="ECO:0000259" key="4">
    <source>
        <dbReference type="SMART" id="SM00650"/>
    </source>
</evidence>
<protein>
    <submittedName>
        <fullName evidence="5">Class I SAM-dependent methyltransferase</fullName>
    </submittedName>
</protein>
<keyword evidence="6" id="KW-1185">Reference proteome</keyword>
<evidence type="ECO:0000256" key="2">
    <source>
        <dbReference type="ARBA" id="ARBA00022679"/>
    </source>
</evidence>
<feature type="domain" description="Ribosomal RNA adenine methylase transferase N-terminal" evidence="4">
    <location>
        <begin position="35"/>
        <end position="133"/>
    </location>
</feature>
<organism evidence="5 6">
    <name type="scientific">Aureimonas populi</name>
    <dbReference type="NCBI Taxonomy" id="1701758"/>
    <lineage>
        <taxon>Bacteria</taxon>
        <taxon>Pseudomonadati</taxon>
        <taxon>Pseudomonadota</taxon>
        <taxon>Alphaproteobacteria</taxon>
        <taxon>Hyphomicrobiales</taxon>
        <taxon>Aurantimonadaceae</taxon>
        <taxon>Aureimonas</taxon>
    </lineage>
</organism>
<dbReference type="Pfam" id="PF13649">
    <property type="entry name" value="Methyltransf_25"/>
    <property type="match status" value="1"/>
</dbReference>
<dbReference type="InterPro" id="IPR029063">
    <property type="entry name" value="SAM-dependent_MTases_sf"/>
</dbReference>
<dbReference type="InterPro" id="IPR020596">
    <property type="entry name" value="rRNA_Ade_Mease_Trfase_CS"/>
</dbReference>
<keyword evidence="1 5" id="KW-0489">Methyltransferase</keyword>
<evidence type="ECO:0000256" key="1">
    <source>
        <dbReference type="ARBA" id="ARBA00022603"/>
    </source>
</evidence>
<dbReference type="SMART" id="SM00650">
    <property type="entry name" value="rADc"/>
    <property type="match status" value="1"/>
</dbReference>
<dbReference type="InterPro" id="IPR041698">
    <property type="entry name" value="Methyltransf_25"/>
</dbReference>
<comment type="caution">
    <text evidence="5">The sequence shown here is derived from an EMBL/GenBank/DDBJ whole genome shotgun (WGS) entry which is preliminary data.</text>
</comment>
<evidence type="ECO:0000256" key="3">
    <source>
        <dbReference type="ARBA" id="ARBA00022691"/>
    </source>
</evidence>
<sequence length="200" mass="22010">MHGQSEAKGDWAKFLGTWLKHPGAMGAIAASSRSYCDAMVRAATTHLDGPILELGAGLGVVTQALLRAGIAPERITSIEYDREFARELKARFPNVNVIQGDGLDLTETLKGREEERFAAILLAIPIIRFKPDERRRLLERYFERIVPAGNLTQLSYSLTPPVKPELGAYAVSSTPVVWANLPPARVWIYNRVGDGARSRG</sequence>
<dbReference type="GO" id="GO:0032259">
    <property type="term" value="P:methylation"/>
    <property type="evidence" value="ECO:0007669"/>
    <property type="project" value="UniProtKB-KW"/>
</dbReference>